<dbReference type="VEuPathDB" id="TrichDB:TVAGG3_1010860"/>
<name>A2DN21_TRIV3</name>
<dbReference type="Gene3D" id="3.80.10.10">
    <property type="entry name" value="Ribonuclease Inhibitor"/>
    <property type="match status" value="1"/>
</dbReference>
<dbReference type="OrthoDB" id="5954088at2759"/>
<dbReference type="Proteomes" id="UP000001542">
    <property type="component" value="Unassembled WGS sequence"/>
</dbReference>
<protein>
    <recommendedName>
        <fullName evidence="3">Leucine Rich Repeat family protein</fullName>
    </recommendedName>
</protein>
<dbReference type="EMBL" id="DS113221">
    <property type="protein sequence ID" value="EAY18198.1"/>
    <property type="molecule type" value="Genomic_DNA"/>
</dbReference>
<keyword evidence="2" id="KW-1185">Reference proteome</keyword>
<reference evidence="1" key="2">
    <citation type="journal article" date="2007" name="Science">
        <title>Draft genome sequence of the sexually transmitted pathogen Trichomonas vaginalis.</title>
        <authorList>
            <person name="Carlton J.M."/>
            <person name="Hirt R.P."/>
            <person name="Silva J.C."/>
            <person name="Delcher A.L."/>
            <person name="Schatz M."/>
            <person name="Zhao Q."/>
            <person name="Wortman J.R."/>
            <person name="Bidwell S.L."/>
            <person name="Alsmark U.C.M."/>
            <person name="Besteiro S."/>
            <person name="Sicheritz-Ponten T."/>
            <person name="Noel C.J."/>
            <person name="Dacks J.B."/>
            <person name="Foster P.G."/>
            <person name="Simillion C."/>
            <person name="Van de Peer Y."/>
            <person name="Miranda-Saavedra D."/>
            <person name="Barton G.J."/>
            <person name="Westrop G.D."/>
            <person name="Mueller S."/>
            <person name="Dessi D."/>
            <person name="Fiori P.L."/>
            <person name="Ren Q."/>
            <person name="Paulsen I."/>
            <person name="Zhang H."/>
            <person name="Bastida-Corcuera F.D."/>
            <person name="Simoes-Barbosa A."/>
            <person name="Brown M.T."/>
            <person name="Hayes R.D."/>
            <person name="Mukherjee M."/>
            <person name="Okumura C.Y."/>
            <person name="Schneider R."/>
            <person name="Smith A.J."/>
            <person name="Vanacova S."/>
            <person name="Villalvazo M."/>
            <person name="Haas B.J."/>
            <person name="Pertea M."/>
            <person name="Feldblyum T.V."/>
            <person name="Utterback T.R."/>
            <person name="Shu C.L."/>
            <person name="Osoegawa K."/>
            <person name="de Jong P.J."/>
            <person name="Hrdy I."/>
            <person name="Horvathova L."/>
            <person name="Zubacova Z."/>
            <person name="Dolezal P."/>
            <person name="Malik S.B."/>
            <person name="Logsdon J.M. Jr."/>
            <person name="Henze K."/>
            <person name="Gupta A."/>
            <person name="Wang C.C."/>
            <person name="Dunne R.L."/>
            <person name="Upcroft J.A."/>
            <person name="Upcroft P."/>
            <person name="White O."/>
            <person name="Salzberg S.L."/>
            <person name="Tang P."/>
            <person name="Chiu C.-H."/>
            <person name="Lee Y.-S."/>
            <person name="Embley T.M."/>
            <person name="Coombs G.H."/>
            <person name="Mottram J.C."/>
            <person name="Tachezy J."/>
            <person name="Fraser-Liggett C.M."/>
            <person name="Johnson P.J."/>
        </authorList>
    </citation>
    <scope>NUCLEOTIDE SEQUENCE [LARGE SCALE GENOMIC DNA]</scope>
    <source>
        <strain evidence="1">G3</strain>
    </source>
</reference>
<evidence type="ECO:0000313" key="2">
    <source>
        <dbReference type="Proteomes" id="UP000001542"/>
    </source>
</evidence>
<dbReference type="AlphaFoldDB" id="A2DN21"/>
<dbReference type="InParanoid" id="A2DN21"/>
<evidence type="ECO:0008006" key="3">
    <source>
        <dbReference type="Google" id="ProtNLM"/>
    </source>
</evidence>
<accession>A2DN21</accession>
<organism evidence="1 2">
    <name type="scientific">Trichomonas vaginalis (strain ATCC PRA-98 / G3)</name>
    <dbReference type="NCBI Taxonomy" id="412133"/>
    <lineage>
        <taxon>Eukaryota</taxon>
        <taxon>Metamonada</taxon>
        <taxon>Parabasalia</taxon>
        <taxon>Trichomonadida</taxon>
        <taxon>Trichomonadidae</taxon>
        <taxon>Trichomonas</taxon>
    </lineage>
</organism>
<dbReference type="InterPro" id="IPR032675">
    <property type="entry name" value="LRR_dom_sf"/>
</dbReference>
<dbReference type="VEuPathDB" id="TrichDB:TVAG_122640"/>
<dbReference type="SUPFAM" id="SSF52075">
    <property type="entry name" value="Outer arm dynein light chain 1"/>
    <property type="match status" value="1"/>
</dbReference>
<evidence type="ECO:0000313" key="1">
    <source>
        <dbReference type="EMBL" id="EAY18198.1"/>
    </source>
</evidence>
<reference evidence="1" key="1">
    <citation type="submission" date="2006-10" db="EMBL/GenBank/DDBJ databases">
        <authorList>
            <person name="Amadeo P."/>
            <person name="Zhao Q."/>
            <person name="Wortman J."/>
            <person name="Fraser-Liggett C."/>
            <person name="Carlton J."/>
        </authorList>
    </citation>
    <scope>NUCLEOTIDE SEQUENCE</scope>
    <source>
        <strain evidence="1">G3</strain>
    </source>
</reference>
<proteinExistence type="predicted"/>
<sequence>MEIAFKRQGLSLEVINPDEIPEDATFIDLSNNNFLSIPPETFISKTKVFKFSIANNILTDLSFLRCFEALVSLDISSNQLEIDELLQIRHIYIIFLNAQKNSFVDKLKDNPLTLIIILKRAWIINGTFVTDYARQIAKQYKKTLEFGESILNARREKLSEHNTASTTQAAKHFLIGTSFKFQEPGKFITPSGRYVKDLANRPQIEKLKYLHQNYPIDVPTGTFSDYFAIILGILSYQWMNVPISTIPRLLSRGFWGTISSEISDLEEWRLWVLLYHLSQQMCNGLAIENELWQALKVINYIKTGVQPTIGSIPRLIVAAFLFRAMDPSELQDCKDIIIYQNLRQKCNFTSLDESLETIHKEILGNLPVPDKHPEKGETIAVIHPLTKKWINCKASYISNGRIFAQLPTIILHLPLNCLFWDGRGVWRQMDTVDKGIRPKTPTARPKSAIVPRLSEQARNAFITASKTDQNAIASTIANDFHVPISLVDTSRTRIAPSDSSKEIKKVVLPVFQTMARPEPVKTTAPQPKTMPRDFRGIVDPYCPKTPIVHRKTPSRPTNQVIQNVVNVCLGHELRNGTHLRKFHAKVYNELTKKVKYVWINEDEISPADVDNLCALYRSHIQKKMDVIHDIF</sequence>
<dbReference type="KEGG" id="tva:5463704"/>
<gene>
    <name evidence="1" type="ORF">TVAG_122640</name>
</gene>
<dbReference type="RefSeq" id="XP_001579184.1">
    <property type="nucleotide sequence ID" value="XM_001579134.1"/>
</dbReference>